<dbReference type="PANTHER" id="PTHR21011">
    <property type="entry name" value="MITOCHONDRIAL 28S RIBOSOMAL PROTEIN S6"/>
    <property type="match status" value="1"/>
</dbReference>
<evidence type="ECO:0000256" key="2">
    <source>
        <dbReference type="ARBA" id="ARBA00022980"/>
    </source>
</evidence>
<dbReference type="InterPro" id="IPR000529">
    <property type="entry name" value="Ribosomal_bS6"/>
</dbReference>
<keyword evidence="6" id="KW-0699">rRNA-binding</keyword>
<dbReference type="Pfam" id="PF01250">
    <property type="entry name" value="Ribosomal_S6"/>
    <property type="match status" value="1"/>
</dbReference>
<dbReference type="InParanoid" id="A0A0D2HWV8"/>
<dbReference type="FunCoup" id="A0A0D2HWV8">
    <property type="interactions" value="590"/>
</dbReference>
<comment type="caution">
    <text evidence="8">The sequence shown here is derived from an EMBL/GenBank/DDBJ whole genome shotgun (WGS) entry which is preliminary data.</text>
</comment>
<evidence type="ECO:0000256" key="1">
    <source>
        <dbReference type="ARBA" id="ARBA00009512"/>
    </source>
</evidence>
<protein>
    <recommendedName>
        <fullName evidence="5 6">Small ribosomal subunit protein bS6</fullName>
    </recommendedName>
</protein>
<dbReference type="PANTHER" id="PTHR21011:SF1">
    <property type="entry name" value="SMALL RIBOSOMAL SUBUNIT PROTEIN BS6M"/>
    <property type="match status" value="1"/>
</dbReference>
<evidence type="ECO:0000313" key="8">
    <source>
        <dbReference type="EMBL" id="KIX14858.1"/>
    </source>
</evidence>
<sequence>MRHYETLFIISPDLAEEETQTIAEKYSALLTDHGSIMAKVEHWGRKRLAYTVKKFHKGYYVLFEYGAEPSAVMEMERLFKIDEDVIRFLTVKKEDVFDPESVVKEQEEAKEEEAQEPEAAPAEEAAPEAAEDEAEAKEEPAEEEKPAEKPVEE</sequence>
<dbReference type="OrthoDB" id="9812702at2"/>
<dbReference type="GO" id="GO:0006412">
    <property type="term" value="P:translation"/>
    <property type="evidence" value="ECO:0007669"/>
    <property type="project" value="UniProtKB-UniRule"/>
</dbReference>
<dbReference type="GO" id="GO:0005840">
    <property type="term" value="C:ribosome"/>
    <property type="evidence" value="ECO:0007669"/>
    <property type="project" value="UniProtKB-KW"/>
</dbReference>
<accession>A0A0D2HWV8</accession>
<dbReference type="EMBL" id="AZAC01000008">
    <property type="protein sequence ID" value="KIX14858.1"/>
    <property type="molecule type" value="Genomic_DNA"/>
</dbReference>
<evidence type="ECO:0000256" key="3">
    <source>
        <dbReference type="ARBA" id="ARBA00023274"/>
    </source>
</evidence>
<keyword evidence="6" id="KW-0694">RNA-binding</keyword>
<keyword evidence="3 6" id="KW-0687">Ribonucleoprotein</keyword>
<keyword evidence="2 6" id="KW-0689">Ribosomal protein</keyword>
<dbReference type="CDD" id="cd00473">
    <property type="entry name" value="bS6"/>
    <property type="match status" value="1"/>
</dbReference>
<dbReference type="InterPro" id="IPR014717">
    <property type="entry name" value="Transl_elong_EF1B/ribsomal_bS6"/>
</dbReference>
<feature type="compositionally biased region" description="Acidic residues" evidence="7">
    <location>
        <begin position="125"/>
        <end position="136"/>
    </location>
</feature>
<dbReference type="Gene3D" id="3.30.70.60">
    <property type="match status" value="1"/>
</dbReference>
<evidence type="ECO:0000256" key="7">
    <source>
        <dbReference type="SAM" id="MobiDB-lite"/>
    </source>
</evidence>
<dbReference type="AlphaFoldDB" id="A0A0D2HWV8"/>
<dbReference type="Proteomes" id="UP000032233">
    <property type="component" value="Unassembled WGS sequence"/>
</dbReference>
<evidence type="ECO:0000256" key="4">
    <source>
        <dbReference type="ARBA" id="ARBA00035104"/>
    </source>
</evidence>
<dbReference type="GO" id="GO:1990904">
    <property type="term" value="C:ribonucleoprotein complex"/>
    <property type="evidence" value="ECO:0007669"/>
    <property type="project" value="UniProtKB-KW"/>
</dbReference>
<reference evidence="8 9" key="1">
    <citation type="submission" date="2013-11" db="EMBL/GenBank/DDBJ databases">
        <title>Metagenomic analysis of a methanogenic consortium involved in long chain n-alkane degradation.</title>
        <authorList>
            <person name="Davidova I.A."/>
            <person name="Callaghan A.V."/>
            <person name="Wawrik B."/>
            <person name="Pruitt S."/>
            <person name="Marks C."/>
            <person name="Duncan K.E."/>
            <person name="Suflita J.M."/>
        </authorList>
    </citation>
    <scope>NUCLEOTIDE SEQUENCE [LARGE SCALE GENOMIC DNA]</scope>
    <source>
        <strain evidence="8 9">SPR</strain>
    </source>
</reference>
<dbReference type="HAMAP" id="MF_00360">
    <property type="entry name" value="Ribosomal_bS6"/>
    <property type="match status" value="1"/>
</dbReference>
<dbReference type="GO" id="GO:0003735">
    <property type="term" value="F:structural constituent of ribosome"/>
    <property type="evidence" value="ECO:0007669"/>
    <property type="project" value="InterPro"/>
</dbReference>
<dbReference type="PATRIC" id="fig|1429043.3.peg.1453"/>
<evidence type="ECO:0000256" key="5">
    <source>
        <dbReference type="ARBA" id="ARBA00035294"/>
    </source>
</evidence>
<keyword evidence="9" id="KW-1185">Reference proteome</keyword>
<feature type="region of interest" description="Disordered" evidence="7">
    <location>
        <begin position="99"/>
        <end position="153"/>
    </location>
</feature>
<dbReference type="InterPro" id="IPR035980">
    <property type="entry name" value="Ribosomal_bS6_sf"/>
</dbReference>
<comment type="similarity">
    <text evidence="1 6">Belongs to the bacterial ribosomal protein bS6 family.</text>
</comment>
<name>A0A0D2HWV8_9BACT</name>
<dbReference type="GO" id="GO:0070181">
    <property type="term" value="F:small ribosomal subunit rRNA binding"/>
    <property type="evidence" value="ECO:0007669"/>
    <property type="project" value="TreeGrafter"/>
</dbReference>
<dbReference type="STRING" id="1429043.X474_06850"/>
<dbReference type="RefSeq" id="WP_044347498.1">
    <property type="nucleotide sequence ID" value="NZ_AZAC01000008.1"/>
</dbReference>
<comment type="function">
    <text evidence="4 6">Binds together with bS18 to 16S ribosomal RNA.</text>
</comment>
<dbReference type="SUPFAM" id="SSF54995">
    <property type="entry name" value="Ribosomal protein S6"/>
    <property type="match status" value="1"/>
</dbReference>
<evidence type="ECO:0000256" key="6">
    <source>
        <dbReference type="HAMAP-Rule" id="MF_00360"/>
    </source>
</evidence>
<dbReference type="GO" id="GO:0005737">
    <property type="term" value="C:cytoplasm"/>
    <property type="evidence" value="ECO:0007669"/>
    <property type="project" value="UniProtKB-ARBA"/>
</dbReference>
<dbReference type="NCBIfam" id="TIGR00166">
    <property type="entry name" value="S6"/>
    <property type="match status" value="1"/>
</dbReference>
<dbReference type="InterPro" id="IPR020814">
    <property type="entry name" value="Ribosomal_S6_plastid/chlpt"/>
</dbReference>
<evidence type="ECO:0000313" key="9">
    <source>
        <dbReference type="Proteomes" id="UP000032233"/>
    </source>
</evidence>
<proteinExistence type="inferred from homology"/>
<gene>
    <name evidence="6" type="primary">rpsF</name>
    <name evidence="8" type="ORF">X474_06850</name>
</gene>
<organism evidence="8 9">
    <name type="scientific">Dethiosulfatarculus sandiegensis</name>
    <dbReference type="NCBI Taxonomy" id="1429043"/>
    <lineage>
        <taxon>Bacteria</taxon>
        <taxon>Pseudomonadati</taxon>
        <taxon>Thermodesulfobacteriota</taxon>
        <taxon>Desulfarculia</taxon>
        <taxon>Desulfarculales</taxon>
        <taxon>Desulfarculaceae</taxon>
        <taxon>Dethiosulfatarculus</taxon>
    </lineage>
</organism>
<feature type="compositionally biased region" description="Basic and acidic residues" evidence="7">
    <location>
        <begin position="137"/>
        <end position="153"/>
    </location>
</feature>